<gene>
    <name evidence="1" type="ORF">EPI10_025463</name>
</gene>
<reference evidence="1" key="1">
    <citation type="submission" date="2019-08" db="EMBL/GenBank/DDBJ databases">
        <authorList>
            <person name="Liu F."/>
        </authorList>
    </citation>
    <scope>NUCLEOTIDE SEQUENCE [LARGE SCALE GENOMIC DNA]</scope>
    <source>
        <strain evidence="1">PA1801</strain>
        <tissue evidence="1">Leaf</tissue>
    </source>
</reference>
<dbReference type="Proteomes" id="UP000325315">
    <property type="component" value="Unassembled WGS sequence"/>
</dbReference>
<keyword evidence="2" id="KW-1185">Reference proteome</keyword>
<evidence type="ECO:0000313" key="1">
    <source>
        <dbReference type="EMBL" id="KAA3475258.1"/>
    </source>
</evidence>
<accession>A0A5B6W231</accession>
<name>A0A5B6W231_9ROSI</name>
<sequence>MVPLTIRKIRAGFRLVLIAGMSLAGWRLINYPDSLLAQRSIRASKGLLKDGLCWRIGKGDRVSVWNDCWIPGIDIIGIENKVNNPEIESASRLMETTTRMRKRDLIETTFPEHIAQKIFQIPLAEVEHEDFQVWRGEHSAQISQICRTGLPGYLLDEVAINVAFSAAQHGCSGFPGTSLYMKAKQQQGENCHSE</sequence>
<evidence type="ECO:0000313" key="2">
    <source>
        <dbReference type="Proteomes" id="UP000325315"/>
    </source>
</evidence>
<proteinExistence type="predicted"/>
<protein>
    <submittedName>
        <fullName evidence="1">ABC transporter C family member 10</fullName>
    </submittedName>
</protein>
<dbReference type="EMBL" id="SMMG02000005">
    <property type="protein sequence ID" value="KAA3475258.1"/>
    <property type="molecule type" value="Genomic_DNA"/>
</dbReference>
<organism evidence="1 2">
    <name type="scientific">Gossypium australe</name>
    <dbReference type="NCBI Taxonomy" id="47621"/>
    <lineage>
        <taxon>Eukaryota</taxon>
        <taxon>Viridiplantae</taxon>
        <taxon>Streptophyta</taxon>
        <taxon>Embryophyta</taxon>
        <taxon>Tracheophyta</taxon>
        <taxon>Spermatophyta</taxon>
        <taxon>Magnoliopsida</taxon>
        <taxon>eudicotyledons</taxon>
        <taxon>Gunneridae</taxon>
        <taxon>Pentapetalae</taxon>
        <taxon>rosids</taxon>
        <taxon>malvids</taxon>
        <taxon>Malvales</taxon>
        <taxon>Malvaceae</taxon>
        <taxon>Malvoideae</taxon>
        <taxon>Gossypium</taxon>
    </lineage>
</organism>
<dbReference type="AlphaFoldDB" id="A0A5B6W231"/>
<comment type="caution">
    <text evidence="1">The sequence shown here is derived from an EMBL/GenBank/DDBJ whole genome shotgun (WGS) entry which is preliminary data.</text>
</comment>